<dbReference type="InterPro" id="IPR036890">
    <property type="entry name" value="HATPase_C_sf"/>
</dbReference>
<gene>
    <name evidence="10" type="ORF">A8990_1694</name>
</gene>
<dbReference type="SMART" id="SM00387">
    <property type="entry name" value="HATPase_c"/>
    <property type="match status" value="1"/>
</dbReference>
<dbReference type="Pfam" id="PF00512">
    <property type="entry name" value="HisKA"/>
    <property type="match status" value="1"/>
</dbReference>
<keyword evidence="8" id="KW-0902">Two-component regulatory system</keyword>
<protein>
    <recommendedName>
        <fullName evidence="2">histidine kinase</fullName>
        <ecNumber evidence="2">2.7.13.3</ecNumber>
    </recommendedName>
</protein>
<keyword evidence="11" id="KW-1185">Reference proteome</keyword>
<dbReference type="Gene3D" id="1.10.287.130">
    <property type="match status" value="1"/>
</dbReference>
<name>A0A3D9PYR9_9BACL</name>
<dbReference type="Gene3D" id="3.30.565.10">
    <property type="entry name" value="Histidine kinase-like ATPase, C-terminal domain"/>
    <property type="match status" value="1"/>
</dbReference>
<evidence type="ECO:0000256" key="1">
    <source>
        <dbReference type="ARBA" id="ARBA00000085"/>
    </source>
</evidence>
<dbReference type="PRINTS" id="PR00344">
    <property type="entry name" value="BCTRLSENSOR"/>
</dbReference>
<evidence type="ECO:0000256" key="7">
    <source>
        <dbReference type="ARBA" id="ARBA00022840"/>
    </source>
</evidence>
<evidence type="ECO:0000256" key="8">
    <source>
        <dbReference type="ARBA" id="ARBA00023012"/>
    </source>
</evidence>
<dbReference type="SMART" id="SM00388">
    <property type="entry name" value="HisKA"/>
    <property type="match status" value="1"/>
</dbReference>
<proteinExistence type="predicted"/>
<organism evidence="10 11">
    <name type="scientific">Paenibacillus taihuensis</name>
    <dbReference type="NCBI Taxonomy" id="1156355"/>
    <lineage>
        <taxon>Bacteria</taxon>
        <taxon>Bacillati</taxon>
        <taxon>Bacillota</taxon>
        <taxon>Bacilli</taxon>
        <taxon>Bacillales</taxon>
        <taxon>Paenibacillaceae</taxon>
        <taxon>Paenibacillus</taxon>
    </lineage>
</organism>
<comment type="caution">
    <text evidence="10">The sequence shown here is derived from an EMBL/GenBank/DDBJ whole genome shotgun (WGS) entry which is preliminary data.</text>
</comment>
<evidence type="ECO:0000313" key="10">
    <source>
        <dbReference type="EMBL" id="REE55412.1"/>
    </source>
</evidence>
<sequence length="378" mass="43121">MSKIAGFFEVHKSGIIESWIRRLEVAFPGEYDAEKLRLQCSRYVDLIADVHIPLEEHEVFLDYKKWCELLFAKRVPIEHVLQSSMFFREAFFEKVAEIEAEHIGLVPLIAEVVYRIDQFQAFIYAHFLYHALGKIEQQDKLIEDMHADKLNLIGKMASSMAHEIRNPLTSIKGFLVLLRKILPPPALHSAVKYLDIIDNEFRNIEMQITGFLSFSRKPIAEENSEPTPINDLIEKTLLLVNPLLLNENIEFLSDTEEGLQIDIQKLALIQVFSNLLNNAIDALRESDRLPRIIAIRAFADGDYVYIRISNTGPEIPASIQASLFDPFVTGKTEGTGLGLAICKQIVERNGGEITFETNERETAFTLRFSAFRGTSEHQ</sequence>
<dbReference type="Proteomes" id="UP000256304">
    <property type="component" value="Unassembled WGS sequence"/>
</dbReference>
<comment type="catalytic activity">
    <reaction evidence="1">
        <text>ATP + protein L-histidine = ADP + protein N-phospho-L-histidine.</text>
        <dbReference type="EC" id="2.7.13.3"/>
    </reaction>
</comment>
<dbReference type="InterPro" id="IPR003594">
    <property type="entry name" value="HATPase_dom"/>
</dbReference>
<evidence type="ECO:0000256" key="4">
    <source>
        <dbReference type="ARBA" id="ARBA00022679"/>
    </source>
</evidence>
<dbReference type="PANTHER" id="PTHR43065:SF10">
    <property type="entry name" value="PEROXIDE STRESS-ACTIVATED HISTIDINE KINASE MAK3"/>
    <property type="match status" value="1"/>
</dbReference>
<dbReference type="PANTHER" id="PTHR43065">
    <property type="entry name" value="SENSOR HISTIDINE KINASE"/>
    <property type="match status" value="1"/>
</dbReference>
<dbReference type="InterPro" id="IPR005467">
    <property type="entry name" value="His_kinase_dom"/>
</dbReference>
<keyword evidence="5" id="KW-0547">Nucleotide-binding</keyword>
<evidence type="ECO:0000259" key="9">
    <source>
        <dbReference type="PROSITE" id="PS50109"/>
    </source>
</evidence>
<evidence type="ECO:0000256" key="6">
    <source>
        <dbReference type="ARBA" id="ARBA00022777"/>
    </source>
</evidence>
<keyword evidence="4" id="KW-0808">Transferase</keyword>
<dbReference type="Pfam" id="PF02518">
    <property type="entry name" value="HATPase_c"/>
    <property type="match status" value="1"/>
</dbReference>
<evidence type="ECO:0000256" key="2">
    <source>
        <dbReference type="ARBA" id="ARBA00012438"/>
    </source>
</evidence>
<dbReference type="SUPFAM" id="SSF47384">
    <property type="entry name" value="Homodimeric domain of signal transducing histidine kinase"/>
    <property type="match status" value="1"/>
</dbReference>
<dbReference type="RefSeq" id="WP_181909849.1">
    <property type="nucleotide sequence ID" value="NZ_QTTN01000069.1"/>
</dbReference>
<reference evidence="10 11" key="1">
    <citation type="submission" date="2018-08" db="EMBL/GenBank/DDBJ databases">
        <title>Genomic Encyclopedia of Type Strains, Phase III (KMG-III): the genomes of soil and plant-associated and newly described type strains.</title>
        <authorList>
            <person name="Whitman W."/>
        </authorList>
    </citation>
    <scope>NUCLEOTIDE SEQUENCE [LARGE SCALE GENOMIC DNA]</scope>
    <source>
        <strain evidence="10 11">CGMCC 1.10966</strain>
    </source>
</reference>
<feature type="domain" description="Histidine kinase" evidence="9">
    <location>
        <begin position="159"/>
        <end position="372"/>
    </location>
</feature>
<dbReference type="EMBL" id="QTTN01000069">
    <property type="protein sequence ID" value="REE55412.1"/>
    <property type="molecule type" value="Genomic_DNA"/>
</dbReference>
<evidence type="ECO:0000313" key="11">
    <source>
        <dbReference type="Proteomes" id="UP000256304"/>
    </source>
</evidence>
<accession>A0A3D9PYR9</accession>
<dbReference type="GO" id="GO:0005524">
    <property type="term" value="F:ATP binding"/>
    <property type="evidence" value="ECO:0007669"/>
    <property type="project" value="UniProtKB-KW"/>
</dbReference>
<dbReference type="InterPro" id="IPR003661">
    <property type="entry name" value="HisK_dim/P_dom"/>
</dbReference>
<dbReference type="PROSITE" id="PS50109">
    <property type="entry name" value="HIS_KIN"/>
    <property type="match status" value="1"/>
</dbReference>
<dbReference type="EC" id="2.7.13.3" evidence="2"/>
<keyword evidence="3" id="KW-0597">Phosphoprotein</keyword>
<dbReference type="SUPFAM" id="SSF55874">
    <property type="entry name" value="ATPase domain of HSP90 chaperone/DNA topoisomerase II/histidine kinase"/>
    <property type="match status" value="1"/>
</dbReference>
<dbReference type="AlphaFoldDB" id="A0A3D9PYR9"/>
<dbReference type="InterPro" id="IPR004358">
    <property type="entry name" value="Sig_transdc_His_kin-like_C"/>
</dbReference>
<evidence type="ECO:0000256" key="5">
    <source>
        <dbReference type="ARBA" id="ARBA00022741"/>
    </source>
</evidence>
<keyword evidence="7" id="KW-0067">ATP-binding</keyword>
<dbReference type="CDD" id="cd00082">
    <property type="entry name" value="HisKA"/>
    <property type="match status" value="1"/>
</dbReference>
<evidence type="ECO:0000256" key="3">
    <source>
        <dbReference type="ARBA" id="ARBA00022553"/>
    </source>
</evidence>
<keyword evidence="6" id="KW-0418">Kinase</keyword>
<dbReference type="InterPro" id="IPR036097">
    <property type="entry name" value="HisK_dim/P_sf"/>
</dbReference>
<dbReference type="GO" id="GO:0000155">
    <property type="term" value="F:phosphorelay sensor kinase activity"/>
    <property type="evidence" value="ECO:0007669"/>
    <property type="project" value="InterPro"/>
</dbReference>